<feature type="region of interest" description="Disordered" evidence="1">
    <location>
        <begin position="51"/>
        <end position="71"/>
    </location>
</feature>
<feature type="compositionally biased region" description="Polar residues" evidence="1">
    <location>
        <begin position="135"/>
        <end position="146"/>
    </location>
</feature>
<evidence type="ECO:0000256" key="2">
    <source>
        <dbReference type="SAM" id="Phobius"/>
    </source>
</evidence>
<evidence type="ECO:0000313" key="3">
    <source>
        <dbReference type="EMBL" id="EYC10764.1"/>
    </source>
</evidence>
<feature type="transmembrane region" description="Helical" evidence="2">
    <location>
        <begin position="12"/>
        <end position="30"/>
    </location>
</feature>
<keyword evidence="2" id="KW-0472">Membrane</keyword>
<keyword evidence="4" id="KW-1185">Reference proteome</keyword>
<proteinExistence type="predicted"/>
<protein>
    <submittedName>
        <fullName evidence="3">Uncharacterized protein</fullName>
    </submittedName>
</protein>
<gene>
    <name evidence="3" type="primary">Acey_s0053.g2284</name>
    <name evidence="3" type="ORF">Y032_0053g2284</name>
</gene>
<reference evidence="4" key="1">
    <citation type="journal article" date="2015" name="Nat. Genet.">
        <title>The genome and transcriptome of the zoonotic hookworm Ancylostoma ceylanicum identify infection-specific gene families.</title>
        <authorList>
            <person name="Schwarz E.M."/>
            <person name="Hu Y."/>
            <person name="Antoshechkin I."/>
            <person name="Miller M.M."/>
            <person name="Sternberg P.W."/>
            <person name="Aroian R.V."/>
        </authorList>
    </citation>
    <scope>NUCLEOTIDE SEQUENCE</scope>
    <source>
        <strain evidence="4">HY135</strain>
    </source>
</reference>
<accession>A0A016U605</accession>
<keyword evidence="2" id="KW-0812">Transmembrane</keyword>
<dbReference type="EMBL" id="JARK01001389">
    <property type="protein sequence ID" value="EYC10764.1"/>
    <property type="molecule type" value="Genomic_DNA"/>
</dbReference>
<organism evidence="3 4">
    <name type="scientific">Ancylostoma ceylanicum</name>
    <dbReference type="NCBI Taxonomy" id="53326"/>
    <lineage>
        <taxon>Eukaryota</taxon>
        <taxon>Metazoa</taxon>
        <taxon>Ecdysozoa</taxon>
        <taxon>Nematoda</taxon>
        <taxon>Chromadorea</taxon>
        <taxon>Rhabditida</taxon>
        <taxon>Rhabditina</taxon>
        <taxon>Rhabditomorpha</taxon>
        <taxon>Strongyloidea</taxon>
        <taxon>Ancylostomatidae</taxon>
        <taxon>Ancylostomatinae</taxon>
        <taxon>Ancylostoma</taxon>
    </lineage>
</organism>
<keyword evidence="2" id="KW-1133">Transmembrane helix</keyword>
<feature type="region of interest" description="Disordered" evidence="1">
    <location>
        <begin position="101"/>
        <end position="146"/>
    </location>
</feature>
<evidence type="ECO:0000256" key="1">
    <source>
        <dbReference type="SAM" id="MobiDB-lite"/>
    </source>
</evidence>
<evidence type="ECO:0000313" key="4">
    <source>
        <dbReference type="Proteomes" id="UP000024635"/>
    </source>
</evidence>
<dbReference type="AlphaFoldDB" id="A0A016U605"/>
<dbReference type="Proteomes" id="UP000024635">
    <property type="component" value="Unassembled WGS sequence"/>
</dbReference>
<comment type="caution">
    <text evidence="3">The sequence shown here is derived from an EMBL/GenBank/DDBJ whole genome shotgun (WGS) entry which is preliminary data.</text>
</comment>
<sequence length="146" mass="15977">MNIAVVGCQQMFIVAFAVAVLVVLSGILVCSTGPQRLFGRGSLRVTRKNAEAEEVEEKEEQPIMSNSSYLNNQLNDEPQELEKFAAGPKWSYDAIDCVDQKAPSAQKEQPQKGMDSCVKKEGALPPFSEAKMTDKTPTSAVGYSFR</sequence>
<name>A0A016U605_9BILA</name>